<protein>
    <submittedName>
        <fullName evidence="1">Uncharacterized protein</fullName>
    </submittedName>
</protein>
<name>A0A1S7LIA3_MAGMO</name>
<reference evidence="1" key="1">
    <citation type="submission" date="2015-04" db="EMBL/GenBank/DDBJ databases">
        <authorList>
            <person name="Syromyatnikov M.Y."/>
            <person name="Popov V.N."/>
        </authorList>
    </citation>
    <scope>NUCLEOTIDE SEQUENCE</scope>
    <source>
        <strain evidence="1">MO-1</strain>
    </source>
</reference>
<dbReference type="EMBL" id="LO017727">
    <property type="protein sequence ID" value="CRH05516.1"/>
    <property type="molecule type" value="Genomic_DNA"/>
</dbReference>
<proteinExistence type="predicted"/>
<sequence length="214" mass="24119">MSESENNPLFNLKVVRGKEFAEQQGLTTGEEGERSPEEDWNINVNAVKQLSRAKQWEKCFDALVYLSTRESNPLMHAAMAQRIWLALKGDIAILDVTTSLSAMQIMLGEKHGMAGPLASLANLLCQSRGQDDPELELAQSQVQQMFELAASEGAGVTNEEEFKDWVEANHLHEPDVFIPFIMEMLEAMVGPDNWWLDRDSLQEELDSHNEEKSN</sequence>
<evidence type="ECO:0000313" key="1">
    <source>
        <dbReference type="EMBL" id="CRH05516.1"/>
    </source>
</evidence>
<gene>
    <name evidence="1" type="ORF">MAGMO_1326</name>
</gene>
<organism evidence="1">
    <name type="scientific">Magnetococcus massalia (strain MO-1)</name>
    <dbReference type="NCBI Taxonomy" id="451514"/>
    <lineage>
        <taxon>Bacteria</taxon>
        <taxon>Pseudomonadati</taxon>
        <taxon>Pseudomonadota</taxon>
        <taxon>Magnetococcia</taxon>
        <taxon>Magnetococcales</taxon>
        <taxon>Magnetococcaceae</taxon>
        <taxon>Magnetococcus</taxon>
    </lineage>
</organism>
<accession>A0A1S7LIA3</accession>
<dbReference type="AlphaFoldDB" id="A0A1S7LIA3"/>